<evidence type="ECO:0000256" key="1">
    <source>
        <dbReference type="ARBA" id="ARBA00008779"/>
    </source>
</evidence>
<dbReference type="PANTHER" id="PTHR42693:SF53">
    <property type="entry name" value="ENDO-4-O-SULFATASE"/>
    <property type="match status" value="1"/>
</dbReference>
<dbReference type="AlphaFoldDB" id="A0A934RYC9"/>
<comment type="caution">
    <text evidence="7">The sequence shown here is derived from an EMBL/GenBank/DDBJ whole genome shotgun (WGS) entry which is preliminary data.</text>
</comment>
<dbReference type="CDD" id="cd16146">
    <property type="entry name" value="ARS_like"/>
    <property type="match status" value="1"/>
</dbReference>
<keyword evidence="4" id="KW-0106">Calcium</keyword>
<feature type="domain" description="Sulfatase N-terminal" evidence="6">
    <location>
        <begin position="24"/>
        <end position="342"/>
    </location>
</feature>
<dbReference type="Proteomes" id="UP000617628">
    <property type="component" value="Unassembled WGS sequence"/>
</dbReference>
<dbReference type="Gene3D" id="3.30.1120.10">
    <property type="match status" value="1"/>
</dbReference>
<evidence type="ECO:0000313" key="8">
    <source>
        <dbReference type="Proteomes" id="UP000617628"/>
    </source>
</evidence>
<protein>
    <submittedName>
        <fullName evidence="7">Arylsulfatase</fullName>
    </submittedName>
</protein>
<feature type="signal peptide" evidence="5">
    <location>
        <begin position="1"/>
        <end position="21"/>
    </location>
</feature>
<dbReference type="SUPFAM" id="SSF53649">
    <property type="entry name" value="Alkaline phosphatase-like"/>
    <property type="match status" value="1"/>
</dbReference>
<gene>
    <name evidence="7" type="ORF">JIN87_02875</name>
</gene>
<keyword evidence="8" id="KW-1185">Reference proteome</keyword>
<dbReference type="InterPro" id="IPR050738">
    <property type="entry name" value="Sulfatase"/>
</dbReference>
<dbReference type="InterPro" id="IPR000917">
    <property type="entry name" value="Sulfatase_N"/>
</dbReference>
<dbReference type="PANTHER" id="PTHR42693">
    <property type="entry name" value="ARYLSULFATASE FAMILY MEMBER"/>
    <property type="match status" value="1"/>
</dbReference>
<dbReference type="GO" id="GO:0046872">
    <property type="term" value="F:metal ion binding"/>
    <property type="evidence" value="ECO:0007669"/>
    <property type="project" value="UniProtKB-KW"/>
</dbReference>
<dbReference type="InterPro" id="IPR017850">
    <property type="entry name" value="Alkaline_phosphatase_core_sf"/>
</dbReference>
<proteinExistence type="inferred from homology"/>
<dbReference type="FunFam" id="3.40.720.10:FF:000070">
    <property type="entry name" value="Arylsulfatase A"/>
    <property type="match status" value="1"/>
</dbReference>
<dbReference type="EMBL" id="JAENIL010000004">
    <property type="protein sequence ID" value="MBK1875793.1"/>
    <property type="molecule type" value="Genomic_DNA"/>
</dbReference>
<dbReference type="InterPro" id="IPR024607">
    <property type="entry name" value="Sulfatase_CS"/>
</dbReference>
<dbReference type="Gene3D" id="3.40.720.10">
    <property type="entry name" value="Alkaline Phosphatase, subunit A"/>
    <property type="match status" value="1"/>
</dbReference>
<keyword evidence="2" id="KW-0479">Metal-binding</keyword>
<evidence type="ECO:0000256" key="5">
    <source>
        <dbReference type="SAM" id="SignalP"/>
    </source>
</evidence>
<dbReference type="Pfam" id="PF00884">
    <property type="entry name" value="Sulfatase"/>
    <property type="match status" value="1"/>
</dbReference>
<keyword evidence="5" id="KW-0732">Signal</keyword>
<accession>A0A934RYC9</accession>
<evidence type="ECO:0000256" key="4">
    <source>
        <dbReference type="ARBA" id="ARBA00022837"/>
    </source>
</evidence>
<organism evidence="7 8">
    <name type="scientific">Pelagicoccus mobilis</name>
    <dbReference type="NCBI Taxonomy" id="415221"/>
    <lineage>
        <taxon>Bacteria</taxon>
        <taxon>Pseudomonadati</taxon>
        <taxon>Verrucomicrobiota</taxon>
        <taxon>Opitutia</taxon>
        <taxon>Puniceicoccales</taxon>
        <taxon>Pelagicoccaceae</taxon>
        <taxon>Pelagicoccus</taxon>
    </lineage>
</organism>
<reference evidence="7" key="1">
    <citation type="submission" date="2021-01" db="EMBL/GenBank/DDBJ databases">
        <title>Modified the classification status of verrucomicrobia.</title>
        <authorList>
            <person name="Feng X."/>
        </authorList>
    </citation>
    <scope>NUCLEOTIDE SEQUENCE</scope>
    <source>
        <strain evidence="7">KCTC 13126</strain>
    </source>
</reference>
<evidence type="ECO:0000256" key="3">
    <source>
        <dbReference type="ARBA" id="ARBA00022801"/>
    </source>
</evidence>
<sequence length="603" mass="67997">MRFLTFFIVSIIAVVTLAAKAKQPNVIVLITDDQGYGDMSCHGHPVLKTPELDRLHDEGVRLTDFHVDPTCAPTRAALMTGQYSAKVGVWLTFGSRHHMRRGELTMAEVFQQNGYETAIFGKWHLGDNYPFRPMDRGFDESLIHGGGVISETPDFWDNNYYDDTYSRNGEPEKVEGYCTDVWFNETIDFVEKNQDKPFFVYLSTNAPHGPLHVPESYRQPYLKEKGRTEFLGMIANIDENIGKLRTRLQELSLDRDTIFVFLNDNGTNGGALTHLDDGTASRNGWTTAGYNAGMRGRKVSHYEGGHRAACFMYWPNGDLVGGRDVDGVTAHIDLLPTFVELCDLKVKGRSDFDGVSLADVLSGGNDSALDRSVVVHNQARFNQPVGKGELIKYQFFSVMKDDWRLVGPELYNLSDDPAQRRDVAAQYPELVQSMKADYEKWWENISQYGNAFCPFVINPKKQETVVISSQNLLGAKVAYSQRSVRKGEGGEGWTVIDVEKPGVYKIGMRRWPRESGLAIGDAAGAYPMDKSTHKMMKIPQKVFDPRTARLQVGDFDETQKVEASDEEIVFEVKLKKGEQRIQTCFTMADGMERAAYYTYIETM</sequence>
<comment type="similarity">
    <text evidence="1">Belongs to the sulfatase family.</text>
</comment>
<name>A0A934RYC9_9BACT</name>
<dbReference type="RefSeq" id="WP_200354010.1">
    <property type="nucleotide sequence ID" value="NZ_JAENIL010000004.1"/>
</dbReference>
<evidence type="ECO:0000259" key="6">
    <source>
        <dbReference type="Pfam" id="PF00884"/>
    </source>
</evidence>
<keyword evidence="3" id="KW-0378">Hydrolase</keyword>
<evidence type="ECO:0000313" key="7">
    <source>
        <dbReference type="EMBL" id="MBK1875793.1"/>
    </source>
</evidence>
<dbReference type="PROSITE" id="PS00523">
    <property type="entry name" value="SULFATASE_1"/>
    <property type="match status" value="1"/>
</dbReference>
<feature type="chain" id="PRO_5037274078" evidence="5">
    <location>
        <begin position="22"/>
        <end position="603"/>
    </location>
</feature>
<dbReference type="GO" id="GO:0004065">
    <property type="term" value="F:arylsulfatase activity"/>
    <property type="evidence" value="ECO:0007669"/>
    <property type="project" value="TreeGrafter"/>
</dbReference>
<evidence type="ECO:0000256" key="2">
    <source>
        <dbReference type="ARBA" id="ARBA00022723"/>
    </source>
</evidence>